<feature type="chain" id="PRO_5002962481" evidence="1">
    <location>
        <begin position="20"/>
        <end position="116"/>
    </location>
</feature>
<evidence type="ECO:0000256" key="1">
    <source>
        <dbReference type="SAM" id="SignalP"/>
    </source>
</evidence>
<protein>
    <submittedName>
        <fullName evidence="2">Uncharacterized protein</fullName>
    </submittedName>
</protein>
<feature type="signal peptide" evidence="1">
    <location>
        <begin position="1"/>
        <end position="19"/>
    </location>
</feature>
<dbReference type="KEGG" id="rpf:Rpic12D_4792"/>
<accession>C6BPA3</accession>
<sequence length="116" mass="12333">MKKSLVFAAVLAFVGIADAEPVTSFNADRYIACDAHSVGAVLMAKKAAAQQKSVEAIVNATYERPPVLDIKLSVLASDAIKKEYLQSADERSLQKFLSGVCYAGDLTGEELAPKSP</sequence>
<gene>
    <name evidence="2" type="ordered locus">Rpic12D_4792</name>
</gene>
<name>C6BPA3_RALP1</name>
<keyword evidence="2" id="KW-0614">Plasmid</keyword>
<dbReference type="AlphaFoldDB" id="C6BPA3"/>
<keyword evidence="1" id="KW-0732">Signal</keyword>
<geneLocation type="plasmid" evidence="2">
    <name>pRp12D01</name>
</geneLocation>
<organism evidence="2">
    <name type="scientific">Ralstonia pickettii (strain 12D)</name>
    <dbReference type="NCBI Taxonomy" id="428406"/>
    <lineage>
        <taxon>Bacteria</taxon>
        <taxon>Pseudomonadati</taxon>
        <taxon>Pseudomonadota</taxon>
        <taxon>Betaproteobacteria</taxon>
        <taxon>Burkholderiales</taxon>
        <taxon>Burkholderiaceae</taxon>
        <taxon>Ralstonia</taxon>
    </lineage>
</organism>
<evidence type="ECO:0000313" key="2">
    <source>
        <dbReference type="EMBL" id="ACS66027.1"/>
    </source>
</evidence>
<dbReference type="HOGENOM" id="CLU_2205136_0_0_4"/>
<reference evidence="2" key="1">
    <citation type="submission" date="2009-06" db="EMBL/GenBank/DDBJ databases">
        <title>Complete sequence plasmid 1 of Ralstonia pickettii 12D.</title>
        <authorList>
            <consortium name="US DOE Joint Genome Institute"/>
            <person name="Lucas S."/>
            <person name="Copeland A."/>
            <person name="Lapidus A."/>
            <person name="Glavina del Rio T."/>
            <person name="Dalin E."/>
            <person name="Tice H."/>
            <person name="Bruce D."/>
            <person name="Goodwin L."/>
            <person name="Pitluck S."/>
            <person name="Sims D."/>
            <person name="Meincke L."/>
            <person name="Brettin T."/>
            <person name="Detter J.C."/>
            <person name="Han C."/>
            <person name="Larimer F."/>
            <person name="Land M."/>
            <person name="Hauser L."/>
            <person name="Kyrpides N."/>
            <person name="Ovchinnikova G."/>
            <person name="Marsh T."/>
            <person name="Richardson P."/>
        </authorList>
    </citation>
    <scope>NUCLEOTIDE SEQUENCE [LARGE SCALE GENOMIC DNA]</scope>
    <source>
        <plasmid evidence="2">12D</plasmid>
        <plasmid evidence="2">pRp12D01</plasmid>
    </source>
</reference>
<dbReference type="EMBL" id="CP001646">
    <property type="protein sequence ID" value="ACS66027.1"/>
    <property type="molecule type" value="Genomic_DNA"/>
</dbReference>
<proteinExistence type="predicted"/>